<comment type="caution">
    <text evidence="17">The sequence shown here is derived from an EMBL/GenBank/DDBJ whole genome shotgun (WGS) entry which is preliminary data.</text>
</comment>
<feature type="binding site" evidence="15">
    <location>
        <position position="32"/>
    </location>
    <ligand>
        <name>L-threonine</name>
        <dbReference type="ChEBI" id="CHEBI:57926"/>
    </ligand>
</feature>
<accession>A0AAD5UMF4</accession>
<dbReference type="EC" id="2.7.7.87" evidence="3 14"/>
<evidence type="ECO:0000256" key="9">
    <source>
        <dbReference type="ARBA" id="ARBA00022741"/>
    </source>
</evidence>
<dbReference type="Gene3D" id="3.90.870.10">
    <property type="entry name" value="DHBP synthase"/>
    <property type="match status" value="1"/>
</dbReference>
<keyword evidence="5 14" id="KW-0963">Cytoplasm</keyword>
<proteinExistence type="inferred from homology"/>
<evidence type="ECO:0000313" key="18">
    <source>
        <dbReference type="Proteomes" id="UP001210925"/>
    </source>
</evidence>
<evidence type="ECO:0000256" key="15">
    <source>
        <dbReference type="PIRSR" id="PIRSR004930-1"/>
    </source>
</evidence>
<organism evidence="17 18">
    <name type="scientific">Boothiomyces macroporosus</name>
    <dbReference type="NCBI Taxonomy" id="261099"/>
    <lineage>
        <taxon>Eukaryota</taxon>
        <taxon>Fungi</taxon>
        <taxon>Fungi incertae sedis</taxon>
        <taxon>Chytridiomycota</taxon>
        <taxon>Chytridiomycota incertae sedis</taxon>
        <taxon>Chytridiomycetes</taxon>
        <taxon>Rhizophydiales</taxon>
        <taxon>Terramycetaceae</taxon>
        <taxon>Boothiomyces</taxon>
    </lineage>
</organism>
<feature type="binding site" evidence="15">
    <location>
        <position position="55"/>
    </location>
    <ligand>
        <name>ATP</name>
        <dbReference type="ChEBI" id="CHEBI:30616"/>
    </ligand>
</feature>
<feature type="domain" description="YrdC-like" evidence="16">
    <location>
        <begin position="10"/>
        <end position="198"/>
    </location>
</feature>
<protein>
    <recommendedName>
        <fullName evidence="4 14">Threonylcarbamoyl-AMP synthase</fullName>
        <shortName evidence="14">TC-AMP synthase</shortName>
        <ecNumber evidence="3 14">2.7.7.87</ecNumber>
    </recommendedName>
    <alternativeName>
        <fullName evidence="11 14">L-threonylcarbamoyladenylate synthase</fullName>
    </alternativeName>
</protein>
<feature type="binding site" evidence="15">
    <location>
        <position position="64"/>
    </location>
    <ligand>
        <name>L-threonine</name>
        <dbReference type="ChEBI" id="CHEBI:57926"/>
    </ligand>
</feature>
<dbReference type="AlphaFoldDB" id="A0AAD5UMF4"/>
<feature type="binding site" evidence="15">
    <location>
        <position position="236"/>
    </location>
    <ligand>
        <name>ATP</name>
        <dbReference type="ChEBI" id="CHEBI:30616"/>
    </ligand>
</feature>
<dbReference type="InterPro" id="IPR050156">
    <property type="entry name" value="TC-AMP_synthase_SUA5"/>
</dbReference>
<evidence type="ECO:0000256" key="14">
    <source>
        <dbReference type="PIRNR" id="PIRNR004930"/>
    </source>
</evidence>
<dbReference type="PANTHER" id="PTHR17490">
    <property type="entry name" value="SUA5"/>
    <property type="match status" value="1"/>
</dbReference>
<evidence type="ECO:0000256" key="2">
    <source>
        <dbReference type="ARBA" id="ARBA00007663"/>
    </source>
</evidence>
<feature type="binding site" evidence="15">
    <location>
        <position position="180"/>
    </location>
    <ligand>
        <name>L-threonine</name>
        <dbReference type="ChEBI" id="CHEBI:57926"/>
    </ligand>
</feature>
<dbReference type="Proteomes" id="UP001210925">
    <property type="component" value="Unassembled WGS sequence"/>
</dbReference>
<evidence type="ECO:0000256" key="13">
    <source>
        <dbReference type="ARBA" id="ARBA00056339"/>
    </source>
</evidence>
<dbReference type="NCBIfam" id="TIGR00057">
    <property type="entry name" value="L-threonylcarbamoyladenylate synthase"/>
    <property type="match status" value="1"/>
</dbReference>
<dbReference type="GO" id="GO:0000049">
    <property type="term" value="F:tRNA binding"/>
    <property type="evidence" value="ECO:0007669"/>
    <property type="project" value="TreeGrafter"/>
</dbReference>
<comment type="similarity">
    <text evidence="2 14">Belongs to the SUA5 family.</text>
</comment>
<dbReference type="InterPro" id="IPR017945">
    <property type="entry name" value="DHBP_synth_RibB-like_a/b_dom"/>
</dbReference>
<keyword evidence="18" id="KW-1185">Reference proteome</keyword>
<feature type="binding site" evidence="15">
    <location>
        <position position="59"/>
    </location>
    <ligand>
        <name>ATP</name>
        <dbReference type="ChEBI" id="CHEBI:30616"/>
    </ligand>
</feature>
<dbReference type="GO" id="GO:0006450">
    <property type="term" value="P:regulation of translational fidelity"/>
    <property type="evidence" value="ECO:0007669"/>
    <property type="project" value="TreeGrafter"/>
</dbReference>
<dbReference type="InterPro" id="IPR006070">
    <property type="entry name" value="Sua5-like_dom"/>
</dbReference>
<dbReference type="Gene3D" id="3.40.50.11030">
    <property type="entry name" value="Threonylcarbamoyl-AMP synthase, C-terminal domain"/>
    <property type="match status" value="1"/>
</dbReference>
<dbReference type="GO" id="GO:0061710">
    <property type="term" value="F:L-threonylcarbamoyladenylate synthase"/>
    <property type="evidence" value="ECO:0007669"/>
    <property type="project" value="UniProtKB-EC"/>
</dbReference>
<dbReference type="EMBL" id="JADGKB010000003">
    <property type="protein sequence ID" value="KAJ3261961.1"/>
    <property type="molecule type" value="Genomic_DNA"/>
</dbReference>
<dbReference type="Pfam" id="PF03481">
    <property type="entry name" value="Sua5_C"/>
    <property type="match status" value="1"/>
</dbReference>
<evidence type="ECO:0000256" key="7">
    <source>
        <dbReference type="ARBA" id="ARBA00022694"/>
    </source>
</evidence>
<comment type="function">
    <text evidence="13">Required for the formation of a threonylcarbamoyl group on adenosine at position 37 (t(6)A37) in tRNAs that read codons beginning with adenine. Likely catalyzes the conversion of L-threonine, HCO(3)(-)/CO(2) and ATP to give threonylcarbamoyl-AMP (TC-AMP) as the acyladenylate intermediate, with the release of diphosphate. Required for normal translation, by ensuring translation fidelity at the level of codon recognition, appropriate translation initiation selection and maintenance of reading frame. Also involved in telomere replication. Binds to single-stranded telomeric (ssTG) DNA and positively regulates telomere length.</text>
</comment>
<dbReference type="PIRSF" id="PIRSF004930">
    <property type="entry name" value="Tln_factor_SUA5"/>
    <property type="match status" value="1"/>
</dbReference>
<comment type="catalytic activity">
    <reaction evidence="12 14">
        <text>L-threonine + hydrogencarbonate + ATP = L-threonylcarbamoyladenylate + diphosphate + H2O</text>
        <dbReference type="Rhea" id="RHEA:36407"/>
        <dbReference type="ChEBI" id="CHEBI:15377"/>
        <dbReference type="ChEBI" id="CHEBI:17544"/>
        <dbReference type="ChEBI" id="CHEBI:30616"/>
        <dbReference type="ChEBI" id="CHEBI:33019"/>
        <dbReference type="ChEBI" id="CHEBI:57926"/>
        <dbReference type="ChEBI" id="CHEBI:73682"/>
        <dbReference type="EC" id="2.7.7.87"/>
    </reaction>
</comment>
<keyword evidence="10 14" id="KW-0067">ATP-binding</keyword>
<keyword evidence="9 14" id="KW-0547">Nucleotide-binding</keyword>
<feature type="binding site" evidence="15">
    <location>
        <position position="140"/>
    </location>
    <ligand>
        <name>L-threonine</name>
        <dbReference type="ChEBI" id="CHEBI:57926"/>
    </ligand>
</feature>
<keyword evidence="6 14" id="KW-0808">Transferase</keyword>
<dbReference type="InterPro" id="IPR010923">
    <property type="entry name" value="T(6)A37_SUA5"/>
</dbReference>
<evidence type="ECO:0000256" key="6">
    <source>
        <dbReference type="ARBA" id="ARBA00022679"/>
    </source>
</evidence>
<reference evidence="17" key="1">
    <citation type="submission" date="2020-05" db="EMBL/GenBank/DDBJ databases">
        <title>Phylogenomic resolution of chytrid fungi.</title>
        <authorList>
            <person name="Stajich J.E."/>
            <person name="Amses K."/>
            <person name="Simmons R."/>
            <person name="Seto K."/>
            <person name="Myers J."/>
            <person name="Bonds A."/>
            <person name="Quandt C.A."/>
            <person name="Barry K."/>
            <person name="Liu P."/>
            <person name="Grigoriev I."/>
            <person name="Longcore J.E."/>
            <person name="James T.Y."/>
        </authorList>
    </citation>
    <scope>NUCLEOTIDE SEQUENCE</scope>
    <source>
        <strain evidence="17">PLAUS21</strain>
    </source>
</reference>
<dbReference type="InterPro" id="IPR005145">
    <property type="entry name" value="Sua5_C"/>
</dbReference>
<feature type="binding site" evidence="15">
    <location>
        <position position="116"/>
    </location>
    <ligand>
        <name>ATP</name>
        <dbReference type="ChEBI" id="CHEBI:30616"/>
    </ligand>
</feature>
<dbReference type="InterPro" id="IPR038385">
    <property type="entry name" value="Sua5/YwlC_C"/>
</dbReference>
<feature type="binding site" evidence="15">
    <location>
        <position position="120"/>
    </location>
    <ligand>
        <name>L-threonine</name>
        <dbReference type="ChEBI" id="CHEBI:57926"/>
    </ligand>
</feature>
<dbReference type="FunFam" id="3.90.870.10:FF:000008">
    <property type="entry name" value="Threonylcarbamoyl-AMP synthase"/>
    <property type="match status" value="1"/>
</dbReference>
<dbReference type="GO" id="GO:0005524">
    <property type="term" value="F:ATP binding"/>
    <property type="evidence" value="ECO:0007669"/>
    <property type="project" value="UniProtKB-UniRule"/>
</dbReference>
<evidence type="ECO:0000256" key="5">
    <source>
        <dbReference type="ARBA" id="ARBA00022490"/>
    </source>
</evidence>
<dbReference type="GO" id="GO:0005737">
    <property type="term" value="C:cytoplasm"/>
    <property type="evidence" value="ECO:0007669"/>
    <property type="project" value="UniProtKB-SubCell"/>
</dbReference>
<dbReference type="SUPFAM" id="SSF55821">
    <property type="entry name" value="YrdC/RibB"/>
    <property type="match status" value="1"/>
</dbReference>
<feature type="binding site" evidence="15">
    <location>
        <position position="150"/>
    </location>
    <ligand>
        <name>ATP</name>
        <dbReference type="ChEBI" id="CHEBI:30616"/>
    </ligand>
</feature>
<evidence type="ECO:0000256" key="1">
    <source>
        <dbReference type="ARBA" id="ARBA00004496"/>
    </source>
</evidence>
<name>A0AAD5UMF4_9FUNG</name>
<evidence type="ECO:0000256" key="10">
    <source>
        <dbReference type="ARBA" id="ARBA00022840"/>
    </source>
</evidence>
<dbReference type="PROSITE" id="PS51163">
    <property type="entry name" value="YRDC"/>
    <property type="match status" value="1"/>
</dbReference>
<gene>
    <name evidence="17" type="ORF">HK103_003804</name>
</gene>
<sequence length="339" mass="36914">MDTELLQATDENIEKAAHLLSQGKVVAFPTETVYGLGANALQKEAVEKIYQAKGRPSDNPLIVHVSSINMLRDLLYPNAIPPIYERVISKFWPGPLTILVPKPSNIPDIVTAGQNTLAVRLPAHEIARKLIEKCGFPLAAPSANTSGRPSPTLAAHVFEELGGRIPAILDGGSCDSGLESTVLDGIRNPPAILRPGGATLESLLQEIPNLLVYRKDFVDKSLEQAPSTPGMKYRHYTPNATVIVVERTENNDQLALIRDQFVKYPKEKIGVLKTGLSAKFDLEIDLGDTCDMVARNLFSGLRDMEKLGASVIIVQGISEKDEGLAVMNRLRKAAKYCIT</sequence>
<dbReference type="GO" id="GO:0003725">
    <property type="term" value="F:double-stranded RNA binding"/>
    <property type="evidence" value="ECO:0007669"/>
    <property type="project" value="UniProtKB-UniRule"/>
</dbReference>
<evidence type="ECO:0000256" key="11">
    <source>
        <dbReference type="ARBA" id="ARBA00029774"/>
    </source>
</evidence>
<dbReference type="PANTHER" id="PTHR17490:SF16">
    <property type="entry name" value="THREONYLCARBAMOYL-AMP SYNTHASE"/>
    <property type="match status" value="1"/>
</dbReference>
<evidence type="ECO:0000256" key="3">
    <source>
        <dbReference type="ARBA" id="ARBA00012584"/>
    </source>
</evidence>
<dbReference type="Pfam" id="PF01300">
    <property type="entry name" value="Sua5_yciO_yrdC"/>
    <property type="match status" value="1"/>
</dbReference>
<keyword evidence="7 14" id="KW-0819">tRNA processing</keyword>
<comment type="subcellular location">
    <subcellularLocation>
        <location evidence="1 14">Cytoplasm</location>
    </subcellularLocation>
</comment>
<dbReference type="GO" id="GO:0002949">
    <property type="term" value="P:tRNA threonylcarbamoyladenosine modification"/>
    <property type="evidence" value="ECO:0007669"/>
    <property type="project" value="UniProtKB-ARBA"/>
</dbReference>
<evidence type="ECO:0000256" key="8">
    <source>
        <dbReference type="ARBA" id="ARBA00022695"/>
    </source>
</evidence>
<feature type="binding site" evidence="15">
    <location>
        <position position="142"/>
    </location>
    <ligand>
        <name>L-threonine</name>
        <dbReference type="ChEBI" id="CHEBI:57926"/>
    </ligand>
</feature>
<keyword evidence="8 14" id="KW-0548">Nucleotidyltransferase</keyword>
<feature type="binding site" evidence="15">
    <location>
        <position position="194"/>
    </location>
    <ligand>
        <name>ATP</name>
        <dbReference type="ChEBI" id="CHEBI:30616"/>
    </ligand>
</feature>
<evidence type="ECO:0000256" key="4">
    <source>
        <dbReference type="ARBA" id="ARBA00015492"/>
    </source>
</evidence>
<evidence type="ECO:0000313" key="17">
    <source>
        <dbReference type="EMBL" id="KAJ3261961.1"/>
    </source>
</evidence>
<evidence type="ECO:0000259" key="16">
    <source>
        <dbReference type="PROSITE" id="PS51163"/>
    </source>
</evidence>
<evidence type="ECO:0000256" key="12">
    <source>
        <dbReference type="ARBA" id="ARBA00048366"/>
    </source>
</evidence>